<dbReference type="RefSeq" id="WP_015864218.1">
    <property type="nucleotide sequence ID" value="NZ_CP133588.1"/>
</dbReference>
<dbReference type="AlphaFoldDB" id="A0A150MTZ8"/>
<reference evidence="1 2" key="1">
    <citation type="submission" date="2016-01" db="EMBL/GenBank/DDBJ databases">
        <title>Draft Genome Sequences of Seven Thermophilic Sporeformers Isolated from Foods.</title>
        <authorList>
            <person name="Berendsen E.M."/>
            <person name="Wells-Bennik M.H."/>
            <person name="Krawcyk A.O."/>
            <person name="De Jong A."/>
            <person name="Holsappel S."/>
            <person name="Eijlander R.T."/>
            <person name="Kuipers O.P."/>
        </authorList>
    </citation>
    <scope>NUCLEOTIDE SEQUENCE [LARGE SCALE GENOMIC DNA]</scope>
    <source>
        <strain evidence="1 2">B4110</strain>
    </source>
</reference>
<dbReference type="Proteomes" id="UP000075324">
    <property type="component" value="Unassembled WGS sequence"/>
</dbReference>
<accession>A0A150MTZ8</accession>
<gene>
    <name evidence="1" type="ORF">B4110_2265</name>
</gene>
<organism evidence="1 2">
    <name type="scientific">Parageobacillus toebii</name>
    <dbReference type="NCBI Taxonomy" id="153151"/>
    <lineage>
        <taxon>Bacteria</taxon>
        <taxon>Bacillati</taxon>
        <taxon>Bacillota</taxon>
        <taxon>Bacilli</taxon>
        <taxon>Bacillales</taxon>
        <taxon>Anoxybacillaceae</taxon>
        <taxon>Parageobacillus</taxon>
    </lineage>
</organism>
<dbReference type="PATRIC" id="fig|153151.4.peg.154"/>
<sequence length="96" mass="11405">MEHSFSVLLEAYQSLWKNRSLTTEKLNEQESQSLLYETIAKELRDEMSHPRTRQSPEIKFYYAIKRIINSNLSEQEKLSLIHIHINVMEQLTTPRA</sequence>
<proteinExistence type="predicted"/>
<dbReference type="EMBL" id="LQYW01000089">
    <property type="protein sequence ID" value="KYD27822.1"/>
    <property type="molecule type" value="Genomic_DNA"/>
</dbReference>
<evidence type="ECO:0000313" key="2">
    <source>
        <dbReference type="Proteomes" id="UP000075324"/>
    </source>
</evidence>
<name>A0A150MTZ8_9BACL</name>
<comment type="caution">
    <text evidence="1">The sequence shown here is derived from an EMBL/GenBank/DDBJ whole genome shotgun (WGS) entry which is preliminary data.</text>
</comment>
<evidence type="ECO:0000313" key="1">
    <source>
        <dbReference type="EMBL" id="KYD27822.1"/>
    </source>
</evidence>
<protein>
    <submittedName>
        <fullName evidence="1">Uncharacterized protein</fullName>
    </submittedName>
</protein>